<keyword evidence="3" id="KW-1185">Reference proteome</keyword>
<name>A0AA43S5Y1_9BURK</name>
<comment type="caution">
    <text evidence="2">The sequence shown here is derived from an EMBL/GenBank/DDBJ whole genome shotgun (WGS) entry which is preliminary data.</text>
</comment>
<sequence>MLNNDSRKGRHKANNKATSLSLNVIVLAEGKKRGINISKACDAFLESLVKQEKERLWKLENAKFISEYNRITEEECLPLDKWRSF</sequence>
<organism evidence="2 3">
    <name type="scientific">Polynucleobacter sphagniphilus</name>
    <dbReference type="NCBI Taxonomy" id="1743169"/>
    <lineage>
        <taxon>Bacteria</taxon>
        <taxon>Pseudomonadati</taxon>
        <taxon>Pseudomonadota</taxon>
        <taxon>Betaproteobacteria</taxon>
        <taxon>Burkholderiales</taxon>
        <taxon>Burkholderiaceae</taxon>
        <taxon>Polynucleobacter</taxon>
    </lineage>
</organism>
<dbReference type="AlphaFoldDB" id="A0AA43S5Y1"/>
<protein>
    <submittedName>
        <fullName evidence="2">Antitoxin CcdA</fullName>
    </submittedName>
</protein>
<evidence type="ECO:0000313" key="2">
    <source>
        <dbReference type="EMBL" id="MDH6504233.1"/>
    </source>
</evidence>
<reference evidence="2" key="1">
    <citation type="submission" date="2023-04" db="EMBL/GenBank/DDBJ databases">
        <title>Genome Encyclopedia of Bacteria and Archaea VI: Functional Genomics of Type Strains.</title>
        <authorList>
            <person name="Whitman W."/>
        </authorList>
    </citation>
    <scope>NUCLEOTIDE SEQUENCE</scope>
    <source>
        <strain evidence="2">Enz.4-51</strain>
    </source>
</reference>
<proteinExistence type="predicted"/>
<dbReference type="InterPro" id="IPR009956">
    <property type="entry name" value="Post-segregation_anti-tox_CcdA"/>
</dbReference>
<evidence type="ECO:0000313" key="3">
    <source>
        <dbReference type="Proteomes" id="UP001161160"/>
    </source>
</evidence>
<keyword evidence="1" id="KW-1277">Toxin-antitoxin system</keyword>
<dbReference type="Proteomes" id="UP001161160">
    <property type="component" value="Unassembled WGS sequence"/>
</dbReference>
<gene>
    <name evidence="2" type="ORF">M2127_001549</name>
</gene>
<accession>A0AA43S5Y1</accession>
<dbReference type="Pfam" id="PF07362">
    <property type="entry name" value="CcdA"/>
    <property type="match status" value="1"/>
</dbReference>
<evidence type="ECO:0000256" key="1">
    <source>
        <dbReference type="ARBA" id="ARBA00022649"/>
    </source>
</evidence>
<dbReference type="RefSeq" id="WP_280756814.1">
    <property type="nucleotide sequence ID" value="NZ_JARXXW010000003.1"/>
</dbReference>
<dbReference type="EMBL" id="JARXYA010000007">
    <property type="protein sequence ID" value="MDH6504233.1"/>
    <property type="molecule type" value="Genomic_DNA"/>
</dbReference>